<accession>A0A2A9M5I5</accession>
<feature type="compositionally biased region" description="Basic and acidic residues" evidence="2">
    <location>
        <begin position="2151"/>
        <end position="2163"/>
    </location>
</feature>
<evidence type="ECO:0000256" key="2">
    <source>
        <dbReference type="SAM" id="MobiDB-lite"/>
    </source>
</evidence>
<dbReference type="InterPro" id="IPR025789">
    <property type="entry name" value="DOT1_dom"/>
</dbReference>
<dbReference type="Pfam" id="PF08123">
    <property type="entry name" value="DOT1"/>
    <property type="match status" value="1"/>
</dbReference>
<dbReference type="GO" id="GO:0031151">
    <property type="term" value="F:histone H3K79 methyltransferase activity"/>
    <property type="evidence" value="ECO:0007669"/>
    <property type="project" value="InterPro"/>
</dbReference>
<feature type="region of interest" description="Disordered" evidence="2">
    <location>
        <begin position="1548"/>
        <end position="1623"/>
    </location>
</feature>
<feature type="compositionally biased region" description="Basic and acidic residues" evidence="2">
    <location>
        <begin position="1583"/>
        <end position="1604"/>
    </location>
</feature>
<feature type="compositionally biased region" description="Acidic residues" evidence="2">
    <location>
        <begin position="1548"/>
        <end position="1559"/>
    </location>
</feature>
<keyword evidence="1" id="KW-0175">Coiled coil</keyword>
<dbReference type="InterPro" id="IPR029063">
    <property type="entry name" value="SAM-dependent_MTases_sf"/>
</dbReference>
<dbReference type="Gene3D" id="3.40.50.150">
    <property type="entry name" value="Vaccinia Virus protein VP39"/>
    <property type="match status" value="1"/>
</dbReference>
<feature type="region of interest" description="Disordered" evidence="2">
    <location>
        <begin position="587"/>
        <end position="613"/>
    </location>
</feature>
<feature type="compositionally biased region" description="Basic and acidic residues" evidence="2">
    <location>
        <begin position="594"/>
        <end position="613"/>
    </location>
</feature>
<reference evidence="4 5" key="1">
    <citation type="submission" date="2017-09" db="EMBL/GenBank/DDBJ databases">
        <title>Genome sequencing of Besnoitia besnoiti strain Bb-Ger1.</title>
        <authorList>
            <person name="Schares G."/>
            <person name="Venepally P."/>
            <person name="Lorenzi H.A."/>
        </authorList>
    </citation>
    <scope>NUCLEOTIDE SEQUENCE [LARGE SCALE GENOMIC DNA]</scope>
    <source>
        <strain evidence="4 5">Bb-Ger1</strain>
    </source>
</reference>
<name>A0A2A9M5I5_BESBE</name>
<feature type="region of interest" description="Disordered" evidence="2">
    <location>
        <begin position="1351"/>
        <end position="1416"/>
    </location>
</feature>
<feature type="domain" description="DOT1" evidence="3">
    <location>
        <begin position="479"/>
        <end position="550"/>
    </location>
</feature>
<feature type="compositionally biased region" description="Basic and acidic residues" evidence="2">
    <location>
        <begin position="1356"/>
        <end position="1368"/>
    </location>
</feature>
<feature type="compositionally biased region" description="Polar residues" evidence="2">
    <location>
        <begin position="370"/>
        <end position="392"/>
    </location>
</feature>
<feature type="region of interest" description="Disordered" evidence="2">
    <location>
        <begin position="877"/>
        <end position="944"/>
    </location>
</feature>
<feature type="compositionally biased region" description="Basic and acidic residues" evidence="2">
    <location>
        <begin position="135"/>
        <end position="149"/>
    </location>
</feature>
<organism evidence="4 5">
    <name type="scientific">Besnoitia besnoiti</name>
    <name type="common">Apicomplexan protozoan</name>
    <dbReference type="NCBI Taxonomy" id="94643"/>
    <lineage>
        <taxon>Eukaryota</taxon>
        <taxon>Sar</taxon>
        <taxon>Alveolata</taxon>
        <taxon>Apicomplexa</taxon>
        <taxon>Conoidasida</taxon>
        <taxon>Coccidia</taxon>
        <taxon>Eucoccidiorida</taxon>
        <taxon>Eimeriorina</taxon>
        <taxon>Sarcocystidae</taxon>
        <taxon>Besnoitia</taxon>
    </lineage>
</organism>
<dbReference type="GeneID" id="40307587"/>
<feature type="region of interest" description="Disordered" evidence="2">
    <location>
        <begin position="298"/>
        <end position="444"/>
    </location>
</feature>
<dbReference type="KEGG" id="bbes:BESB_025270"/>
<feature type="region of interest" description="Disordered" evidence="2">
    <location>
        <begin position="2512"/>
        <end position="2541"/>
    </location>
</feature>
<feature type="region of interest" description="Disordered" evidence="2">
    <location>
        <begin position="97"/>
        <end position="159"/>
    </location>
</feature>
<feature type="compositionally biased region" description="Low complexity" evidence="2">
    <location>
        <begin position="418"/>
        <end position="430"/>
    </location>
</feature>
<dbReference type="EMBL" id="NWUJ01000014">
    <property type="protein sequence ID" value="PFH31561.1"/>
    <property type="molecule type" value="Genomic_DNA"/>
</dbReference>
<protein>
    <recommendedName>
        <fullName evidence="3">DOT1 domain-containing protein</fullName>
    </recommendedName>
</protein>
<feature type="compositionally biased region" description="Basic and acidic residues" evidence="2">
    <location>
        <begin position="925"/>
        <end position="934"/>
    </location>
</feature>
<feature type="coiled-coil region" evidence="1">
    <location>
        <begin position="2280"/>
        <end position="2307"/>
    </location>
</feature>
<proteinExistence type="predicted"/>
<feature type="region of interest" description="Disordered" evidence="2">
    <location>
        <begin position="2151"/>
        <end position="2183"/>
    </location>
</feature>
<feature type="region of interest" description="Disordered" evidence="2">
    <location>
        <begin position="2553"/>
        <end position="2608"/>
    </location>
</feature>
<feature type="compositionally biased region" description="Basic and acidic residues" evidence="2">
    <location>
        <begin position="671"/>
        <end position="700"/>
    </location>
</feature>
<feature type="region of interest" description="Disordered" evidence="2">
    <location>
        <begin position="1018"/>
        <end position="1056"/>
    </location>
</feature>
<feature type="region of interest" description="Disordered" evidence="2">
    <location>
        <begin position="648"/>
        <end position="708"/>
    </location>
</feature>
<comment type="caution">
    <text evidence="4">The sequence shown here is derived from an EMBL/GenBank/DDBJ whole genome shotgun (WGS) entry which is preliminary data.</text>
</comment>
<dbReference type="RefSeq" id="XP_029215570.1">
    <property type="nucleotide sequence ID" value="XM_029361215.1"/>
</dbReference>
<evidence type="ECO:0000256" key="1">
    <source>
        <dbReference type="SAM" id="Coils"/>
    </source>
</evidence>
<evidence type="ECO:0000313" key="4">
    <source>
        <dbReference type="EMBL" id="PFH31561.1"/>
    </source>
</evidence>
<gene>
    <name evidence="4" type="ORF">BESB_025270</name>
</gene>
<sequence length="2608" mass="276809">MEMMKEGGASGLGGPDSATTPVANMDLSAAGISPLSAEVLTRLVNATALLTGDEQLQRGVNSACGTAEKDALDLACLLLLGGRGCAADSPVSLAEDLGQGEGADASPSAAVVRLSASAAPQPPLPPPGALSASTEELRLSSHASERPDAGRQPALGTHAPDSAESLFLSECGAQVSAKPALFPDSVLRSLVSCAGAGSSALEAESGAALEKEVKSKRRCSEEESGAARSRKLCKGVFAGADRQTGKDAYEASPAPGRHGAPAAASLQCCDEQALASPPAADMRGRSCGLEARCAEARKAGKASKPTGMPAARQGLPLERLPRSVNAAATHGAAREEMTERCSAFDSSSGTPRASARDWQLKVTGADAPASPSTVASRGSVSFGTATSPSVKQGSGLLAPEAAPEEDFSPPSSRGSLPASAAIRAAAEDGASPSPPPSRDSGASEFCPVRVVPQAVANPALFSSVRRLQRRSLMKLTGSDEGAYGENCCASLLTLFRLLQERYGLSPASVFLDIGSGSGVPSFLAASAVGCVASLGVEVDSNVYAIACNNHLKLLDERLLASLGMHDLLGRLKVRALRLAAASRERSSGSSLNALRERQREQEGEEGAGGHEDFLAPLEPLASQALRETLRARVGVTEEDLLFSVANVNSPPAALDDDGEGGGRAGSTPGARKPEAAKERNTREKRAREEGEERNAAKQEAARASLSSSVARFTSADSGREAERTCAPSLPFSLTPAGLAYPCNVGFKCADASLFATFDGVSHIFSFDLAMPPRVLFRLCSVFNRSKSPVVYVSFHSSLVSTYGLKARLVQRLCMRMAGSAESHVAFIYVRENCLAFVSPPPHLLGDAAGRPSWGPGAVSEKPQAPFSAAASSSFGARGLCGRTKRDTPEAGEEVPADDANRCGLQGSRRGKGGSLPHAQAPGRVDAAEASRGRDDEDGGTGGALMAVGSRGNAETWMDMERAQVMRALFLRGMALSRTEKFFSRCVLAGVLPRVAFTLLHSVAHLCAEVSAGAPSEVGAEETCGQAGRGKTDNNAEGGEETRSPAPSESGSEERTAASMSSFSVVTPLACCRKCCADVFTQEAGSQRDVADRGCSRTSVENMPSIRGFPLPLSPLPQQQLLLLRRLFAAFGLDQLLEAGALSFEQLSDLLLLRPAAACACRLPPAVSSREQAPEERTGRAAGAARGAKKAHASLRSLESFVCSHGVERLARFLVNLLLRILLVRVEQQQPAETRAVAEEPLTSRRDALSLLQRTLLEVRVCRNWEKQRQRASAVSLDAWGTEASPLSRVSRRSARARRTLAGAAGAAARPAAERVNAVIKEISTLGRMEDLHSEPGARTPLNAPDDAAATRRLRNKERQSALYAERKTRLGGRASPLPHATPAEQKRGNGATRGVQQKGSLARGTKEANDTSVRTLERGDSREALAASLDEKWMRFHVRYGQPAFEGDDQDAGVEMQVTEAPLRQETGLGGVLELPCLSPLCYTCGDRSLLPQLLEANAPPAVQQLKIQSEILQLQTNPLIQLADKEGQEAWEAKLRGEAEAFLFDSDEDSADSDDEDAAASHQQLAGGAGTRREGSCALGTSERKTGVSAERRCDASRGPRGAEDEESMHTGASEPSRISEGFFGEGGCDSLKWEALEAPRPLRCRHAARAAIVQRLGAFLSLEGTCAVAKKGEEASLEERAFHDLLDARLQCRVKAKGESPVASVPSHLSESSSVCASSSAGGLLAVEEDVASGVSAERVGAQPRDAPAPLWVFSQSPSEPICFLASPEKKNPRVFEYGDTAPLVWPCVRAVTHAGGEAKKEVTSWNVQFLRVQQQGCVAPGVGDPRGAWLGARGSLVNRGWPCGLAGLAGGAGWHVPRAEAGAARQRHRGPAERVSAASLGAAAQRRGRGGWEWGRRAAEERRGGAQDGGDGAGGAFSASAIDKELDRDIAPGLDLFDCWWELHSFPVSAECDAGTRYREARAWLMAELEAQELRVIQLLSRLNAPLLRLSRQAALDCLHRDAETSPEEFAQMQRLYGGAAEHVARLWQHARFLEHALLQEFLLANDRGAERSRLAAGDRLVHVRYVCLLSTQLLRLQQLQKLRELGDPRTSPARANALIKQLHEETWPQVFVRLPADARDGSFPEQQGQAPPPPRLFRARAPEEAADLEGRAGDHDARAKNSGAGGAEGSEEAAGSGPHALWQAPAEAVTEVAISLVASLFRAERTTARVEDLVDGVLRLWEILCSRTHELPAEEMRRRGEAERASAVVDAYLCSFLPALPARKKTRGEHREQTEMKELRMLCSFLRRKLDEFRKKCLAAKEEEERALMLWLLERENSADEVLALEPGKRDFKTPFEATASSGLGGGAASGTRVWNAASGRAERGEVRSSTLRTLVETATTPCGGLTQDYSRAFSACPLKANQRGDRGTGLDTPPLLSRGGSPRRDHFAFAFFEAAGAHGMLEAFSCIPSLPACMEGILRNPVAGAPCPLWRSYFLRLGLVHAAKELLLKRSLLEAGALPVAPTRRRLSLTGEGSKASAERPAAQEERGGEFDLQREAHAEGVVAAGAKLERDEIPSKTSHATATVHALKPVAAQQAQRESGDDSILASPRAPKKRRSAECRAH</sequence>
<feature type="compositionally biased region" description="Basic and acidic residues" evidence="2">
    <location>
        <begin position="2527"/>
        <end position="2541"/>
    </location>
</feature>
<feature type="compositionally biased region" description="Basic and acidic residues" evidence="2">
    <location>
        <begin position="1404"/>
        <end position="1416"/>
    </location>
</feature>
<feature type="region of interest" description="Disordered" evidence="2">
    <location>
        <begin position="1"/>
        <end position="20"/>
    </location>
</feature>
<dbReference type="VEuPathDB" id="ToxoDB:BESB_025270"/>
<keyword evidence="5" id="KW-1185">Reference proteome</keyword>
<dbReference type="SUPFAM" id="SSF53335">
    <property type="entry name" value="S-adenosyl-L-methionine-dependent methyltransferases"/>
    <property type="match status" value="1"/>
</dbReference>
<dbReference type="OrthoDB" id="443402at2759"/>
<dbReference type="Proteomes" id="UP000224006">
    <property type="component" value="Unassembled WGS sequence"/>
</dbReference>
<feature type="compositionally biased region" description="Low complexity" evidence="2">
    <location>
        <begin position="105"/>
        <end position="119"/>
    </location>
</feature>
<evidence type="ECO:0000259" key="3">
    <source>
        <dbReference type="Pfam" id="PF08123"/>
    </source>
</evidence>
<evidence type="ECO:0000313" key="5">
    <source>
        <dbReference type="Proteomes" id="UP000224006"/>
    </source>
</evidence>